<dbReference type="Pfam" id="PF00126">
    <property type="entry name" value="HTH_1"/>
    <property type="match status" value="1"/>
</dbReference>
<sequence length="320" mass="34850">MNWNDVRFFLAIYRKGTLSAAAKMLSVDQATVGRRLAAMESSLGARLFLRTSSGYSPTPLGEEILAEAVRVEHAALSLENKASGQDSRPGGRVRIATTDTLAQALIIPAMTLLRAKHPQIECSLVSGQELISLTRREADIAIRTIKPSNPDLIVRKLADMPVHLYATQTYLESKGIPQPGNHFMGHDLLLPLVSTGWAEMEKLAGESITQGNVAARFSSLWSMLSACASDMGIAELPDFVAAWGGSLRRLWPEQVKTYPIWLVVPPDLYKTARVRAVLDAIDSLLQGECPGIWQNPSPRLAPYASINTSAMSAQATSHFD</sequence>
<dbReference type="Gene3D" id="3.40.190.290">
    <property type="match status" value="1"/>
</dbReference>
<reference evidence="6 7" key="1">
    <citation type="submission" date="2018-05" db="EMBL/GenBank/DDBJ databases">
        <title>Genome sequencing, assembly and analysis of the novel insecticidal bacterium, Chromobacterium phragmitis.</title>
        <authorList>
            <person name="Sparks M.E."/>
            <person name="Blackburn M.B."/>
            <person name="Gundersen-Rindal D.E."/>
        </authorList>
    </citation>
    <scope>NUCLEOTIDE SEQUENCE [LARGE SCALE GENOMIC DNA]</scope>
    <source>
        <strain evidence="6">IIBBL 274-1</strain>
    </source>
</reference>
<proteinExistence type="inferred from homology"/>
<dbReference type="PANTHER" id="PTHR30537:SF3">
    <property type="entry name" value="TRANSCRIPTIONAL REGULATORY PROTEIN"/>
    <property type="match status" value="1"/>
</dbReference>
<dbReference type="AlphaFoldDB" id="A0A344UEZ1"/>
<organism evidence="6 7">
    <name type="scientific">Chromobacterium phragmitis</name>
    <dbReference type="NCBI Taxonomy" id="2202141"/>
    <lineage>
        <taxon>Bacteria</taxon>
        <taxon>Pseudomonadati</taxon>
        <taxon>Pseudomonadota</taxon>
        <taxon>Betaproteobacteria</taxon>
        <taxon>Neisseriales</taxon>
        <taxon>Chromobacteriaceae</taxon>
        <taxon>Chromobacterium</taxon>
    </lineage>
</organism>
<dbReference type="GO" id="GO:0043565">
    <property type="term" value="F:sequence-specific DNA binding"/>
    <property type="evidence" value="ECO:0007669"/>
    <property type="project" value="TreeGrafter"/>
</dbReference>
<name>A0A344UEZ1_9NEIS</name>
<evidence type="ECO:0000256" key="4">
    <source>
        <dbReference type="ARBA" id="ARBA00023163"/>
    </source>
</evidence>
<evidence type="ECO:0000256" key="2">
    <source>
        <dbReference type="ARBA" id="ARBA00023015"/>
    </source>
</evidence>
<evidence type="ECO:0000256" key="3">
    <source>
        <dbReference type="ARBA" id="ARBA00023125"/>
    </source>
</evidence>
<dbReference type="SUPFAM" id="SSF53850">
    <property type="entry name" value="Periplasmic binding protein-like II"/>
    <property type="match status" value="1"/>
</dbReference>
<dbReference type="Gene3D" id="1.10.10.10">
    <property type="entry name" value="Winged helix-like DNA-binding domain superfamily/Winged helix DNA-binding domain"/>
    <property type="match status" value="1"/>
</dbReference>
<keyword evidence="2" id="KW-0805">Transcription regulation</keyword>
<dbReference type="Pfam" id="PF03466">
    <property type="entry name" value="LysR_substrate"/>
    <property type="match status" value="1"/>
</dbReference>
<dbReference type="GO" id="GO:0003700">
    <property type="term" value="F:DNA-binding transcription factor activity"/>
    <property type="evidence" value="ECO:0007669"/>
    <property type="project" value="InterPro"/>
</dbReference>
<evidence type="ECO:0000313" key="6">
    <source>
        <dbReference type="EMBL" id="AXE33839.1"/>
    </source>
</evidence>
<accession>A0A344UEZ1</accession>
<dbReference type="Proteomes" id="UP000252038">
    <property type="component" value="Chromosome"/>
</dbReference>
<dbReference type="PROSITE" id="PS50931">
    <property type="entry name" value="HTH_LYSR"/>
    <property type="match status" value="1"/>
</dbReference>
<evidence type="ECO:0000313" key="7">
    <source>
        <dbReference type="Proteomes" id="UP000252038"/>
    </source>
</evidence>
<evidence type="ECO:0000256" key="1">
    <source>
        <dbReference type="ARBA" id="ARBA00009437"/>
    </source>
</evidence>
<dbReference type="InterPro" id="IPR036388">
    <property type="entry name" value="WH-like_DNA-bd_sf"/>
</dbReference>
<dbReference type="PANTHER" id="PTHR30537">
    <property type="entry name" value="HTH-TYPE TRANSCRIPTIONAL REGULATOR"/>
    <property type="match status" value="1"/>
</dbReference>
<dbReference type="InterPro" id="IPR005119">
    <property type="entry name" value="LysR_subst-bd"/>
</dbReference>
<dbReference type="RefSeq" id="WP_114072768.1">
    <property type="nucleotide sequence ID" value="NZ_CP029554.1"/>
</dbReference>
<dbReference type="SUPFAM" id="SSF46785">
    <property type="entry name" value="Winged helix' DNA-binding domain"/>
    <property type="match status" value="1"/>
</dbReference>
<dbReference type="EMBL" id="CP029554">
    <property type="protein sequence ID" value="AXE33839.1"/>
    <property type="molecule type" value="Genomic_DNA"/>
</dbReference>
<feature type="domain" description="HTH lysR-type" evidence="5">
    <location>
        <begin position="1"/>
        <end position="58"/>
    </location>
</feature>
<keyword evidence="4" id="KW-0804">Transcription</keyword>
<gene>
    <name evidence="6" type="ORF">DK843_05620</name>
</gene>
<dbReference type="InterPro" id="IPR058163">
    <property type="entry name" value="LysR-type_TF_proteobact-type"/>
</dbReference>
<dbReference type="InterPro" id="IPR036390">
    <property type="entry name" value="WH_DNA-bd_sf"/>
</dbReference>
<evidence type="ECO:0000259" key="5">
    <source>
        <dbReference type="PROSITE" id="PS50931"/>
    </source>
</evidence>
<dbReference type="InterPro" id="IPR000847">
    <property type="entry name" value="LysR_HTH_N"/>
</dbReference>
<dbReference type="GO" id="GO:0006351">
    <property type="term" value="P:DNA-templated transcription"/>
    <property type="evidence" value="ECO:0007669"/>
    <property type="project" value="TreeGrafter"/>
</dbReference>
<protein>
    <submittedName>
        <fullName evidence="6">LysR family transcriptional regulator</fullName>
    </submittedName>
</protein>
<dbReference type="KEGG" id="chrb:DK843_05620"/>
<comment type="similarity">
    <text evidence="1">Belongs to the LysR transcriptional regulatory family.</text>
</comment>
<keyword evidence="3" id="KW-0238">DNA-binding</keyword>